<evidence type="ECO:0000259" key="2">
    <source>
        <dbReference type="Pfam" id="PF04892"/>
    </source>
</evidence>
<keyword evidence="1" id="KW-1133">Transmembrane helix</keyword>
<evidence type="ECO:0000313" key="3">
    <source>
        <dbReference type="EMBL" id="MPM54261.1"/>
    </source>
</evidence>
<accession>A0A645APL8</accession>
<feature type="transmembrane region" description="Helical" evidence="1">
    <location>
        <begin position="7"/>
        <end position="25"/>
    </location>
</feature>
<dbReference type="PIRSF" id="PIRSF019083">
    <property type="entry name" value="UCP019083_VanZ"/>
    <property type="match status" value="1"/>
</dbReference>
<gene>
    <name evidence="3" type="ORF">SDC9_101037</name>
</gene>
<protein>
    <recommendedName>
        <fullName evidence="2">VanZ-like domain-containing protein</fullName>
    </recommendedName>
</protein>
<dbReference type="InterPro" id="IPR016747">
    <property type="entry name" value="Phosphotransbutyrylase"/>
</dbReference>
<evidence type="ECO:0000256" key="1">
    <source>
        <dbReference type="SAM" id="Phobius"/>
    </source>
</evidence>
<keyword evidence="1" id="KW-0812">Transmembrane</keyword>
<organism evidence="3">
    <name type="scientific">bioreactor metagenome</name>
    <dbReference type="NCBI Taxonomy" id="1076179"/>
    <lineage>
        <taxon>unclassified sequences</taxon>
        <taxon>metagenomes</taxon>
        <taxon>ecological metagenomes</taxon>
    </lineage>
</organism>
<dbReference type="EMBL" id="VSSQ01014723">
    <property type="protein sequence ID" value="MPM54261.1"/>
    <property type="molecule type" value="Genomic_DNA"/>
</dbReference>
<feature type="transmembrane region" description="Helical" evidence="1">
    <location>
        <begin position="61"/>
        <end position="80"/>
    </location>
</feature>
<dbReference type="AlphaFoldDB" id="A0A645APL8"/>
<reference evidence="3" key="1">
    <citation type="submission" date="2019-08" db="EMBL/GenBank/DDBJ databases">
        <authorList>
            <person name="Kucharzyk K."/>
            <person name="Murdoch R.W."/>
            <person name="Higgins S."/>
            <person name="Loffler F."/>
        </authorList>
    </citation>
    <scope>NUCLEOTIDE SEQUENCE</scope>
</reference>
<feature type="domain" description="VanZ-like" evidence="2">
    <location>
        <begin position="10"/>
        <end position="142"/>
    </location>
</feature>
<dbReference type="Pfam" id="PF04892">
    <property type="entry name" value="VanZ"/>
    <property type="match status" value="1"/>
</dbReference>
<proteinExistence type="predicted"/>
<dbReference type="InterPro" id="IPR006976">
    <property type="entry name" value="VanZ-like"/>
</dbReference>
<sequence>MKNRNLVIHWLTVIVWMLIIFYLSSQPAVKSDGLSIGLISRLFYIVGIDASELSSLDLWNLIIRKGAHFSAYLVLGLLMLNALRLTLGFSFHSVIIAIAVCTIYAASDEVHQYFVTGRSCQLTDVLIDCSGAIIGICFLFLLNYILHRDIKT</sequence>
<keyword evidence="1" id="KW-0472">Membrane</keyword>
<comment type="caution">
    <text evidence="3">The sequence shown here is derived from an EMBL/GenBank/DDBJ whole genome shotgun (WGS) entry which is preliminary data.</text>
</comment>
<feature type="transmembrane region" description="Helical" evidence="1">
    <location>
        <begin position="125"/>
        <end position="146"/>
    </location>
</feature>
<name>A0A645APL8_9ZZZZ</name>
<dbReference type="NCBIfam" id="NF037970">
    <property type="entry name" value="vanZ_1"/>
    <property type="match status" value="1"/>
</dbReference>
<feature type="transmembrane region" description="Helical" evidence="1">
    <location>
        <begin position="87"/>
        <end position="105"/>
    </location>
</feature>